<keyword evidence="7 9" id="KW-0418">Kinase</keyword>
<dbReference type="PANTHER" id="PTHR42700:SF1">
    <property type="entry name" value="SULFATE ADENYLYLTRANSFERASE"/>
    <property type="match status" value="1"/>
</dbReference>
<dbReference type="GO" id="GO:0010134">
    <property type="term" value="P:sulfate assimilation via adenylyl sulfate reduction"/>
    <property type="evidence" value="ECO:0007669"/>
    <property type="project" value="TreeGrafter"/>
</dbReference>
<dbReference type="FunFam" id="3.40.50.300:FF:000802">
    <property type="entry name" value="Sulfate adenylyltransferase"/>
    <property type="match status" value="1"/>
</dbReference>
<evidence type="ECO:0000313" key="9">
    <source>
        <dbReference type="EMBL" id="CAA6812972.1"/>
    </source>
</evidence>
<evidence type="ECO:0000256" key="2">
    <source>
        <dbReference type="ARBA" id="ARBA00004806"/>
    </source>
</evidence>
<dbReference type="Gene3D" id="3.40.50.620">
    <property type="entry name" value="HUPs"/>
    <property type="match status" value="1"/>
</dbReference>
<name>A0A6S6T0W7_9GAMM</name>
<dbReference type="NCBIfam" id="TIGR00455">
    <property type="entry name" value="apsK"/>
    <property type="match status" value="1"/>
</dbReference>
<feature type="non-terminal residue" evidence="9">
    <location>
        <position position="1"/>
    </location>
</feature>
<proteinExistence type="inferred from homology"/>
<evidence type="ECO:0000256" key="6">
    <source>
        <dbReference type="ARBA" id="ARBA00022840"/>
    </source>
</evidence>
<evidence type="ECO:0000256" key="3">
    <source>
        <dbReference type="ARBA" id="ARBA00012121"/>
    </source>
</evidence>
<keyword evidence="4 7" id="KW-0808">Transferase</keyword>
<dbReference type="SUPFAM" id="SSF52540">
    <property type="entry name" value="P-loop containing nucleoside triphosphate hydrolases"/>
    <property type="match status" value="1"/>
</dbReference>
<dbReference type="GO" id="GO:0004020">
    <property type="term" value="F:adenylylsulfate kinase activity"/>
    <property type="evidence" value="ECO:0007669"/>
    <property type="project" value="UniProtKB-EC"/>
</dbReference>
<accession>A0A6S6T0W7</accession>
<comment type="catalytic activity">
    <reaction evidence="1 7">
        <text>adenosine 5'-phosphosulfate + ATP = 3'-phosphoadenylyl sulfate + ADP + H(+)</text>
        <dbReference type="Rhea" id="RHEA:24152"/>
        <dbReference type="ChEBI" id="CHEBI:15378"/>
        <dbReference type="ChEBI" id="CHEBI:30616"/>
        <dbReference type="ChEBI" id="CHEBI:58243"/>
        <dbReference type="ChEBI" id="CHEBI:58339"/>
        <dbReference type="ChEBI" id="CHEBI:456216"/>
        <dbReference type="EC" id="2.7.1.25"/>
    </reaction>
</comment>
<evidence type="ECO:0000256" key="7">
    <source>
        <dbReference type="RuleBase" id="RU004347"/>
    </source>
</evidence>
<dbReference type="InterPro" id="IPR002891">
    <property type="entry name" value="APS"/>
</dbReference>
<dbReference type="InterPro" id="IPR050512">
    <property type="entry name" value="Sulf_AdTrans/APS_kinase"/>
</dbReference>
<dbReference type="UniPathway" id="UPA00140">
    <property type="reaction ID" value="UER00205"/>
</dbReference>
<evidence type="ECO:0000256" key="4">
    <source>
        <dbReference type="ARBA" id="ARBA00022679"/>
    </source>
</evidence>
<organism evidence="9">
    <name type="scientific">uncultured Thiotrichaceae bacterium</name>
    <dbReference type="NCBI Taxonomy" id="298394"/>
    <lineage>
        <taxon>Bacteria</taxon>
        <taxon>Pseudomonadati</taxon>
        <taxon>Pseudomonadota</taxon>
        <taxon>Gammaproteobacteria</taxon>
        <taxon>Thiotrichales</taxon>
        <taxon>Thiotrichaceae</taxon>
        <taxon>environmental samples</taxon>
    </lineage>
</organism>
<keyword evidence="6 7" id="KW-0067">ATP-binding</keyword>
<dbReference type="Pfam" id="PF01583">
    <property type="entry name" value="APS_kinase"/>
    <property type="match status" value="1"/>
</dbReference>
<sequence length="241" mass="27255">YQYSTNDERFLPLSNIQQKNTAGIRFSESKIKEHLHLNKPIPHWCSYPEVLAEMRNAYPPRSQQGFTLFFTGLSGSGKSTIAKIINAQLIEHGTRPVTLLDGDIVRLNLSSELGFSKPHRNLNIRRIGFVANEITKNRGIAICAPIAPYTKSRREVRELIEQHGVFIEIHIATPLEVCEARDRKGLYEKARKGIIPEFTGISAPYETPVNPEIVIDTSDLTPLEASQKVILYLFQKGFLDQ</sequence>
<comment type="function">
    <text evidence="7">Catalyzes the synthesis of activated sulfate.</text>
</comment>
<dbReference type="GO" id="GO:0070814">
    <property type="term" value="P:hydrogen sulfide biosynthetic process"/>
    <property type="evidence" value="ECO:0007669"/>
    <property type="project" value="UniProtKB-UniPathway"/>
</dbReference>
<evidence type="ECO:0000259" key="8">
    <source>
        <dbReference type="Pfam" id="PF01583"/>
    </source>
</evidence>
<reference evidence="9" key="1">
    <citation type="submission" date="2020-01" db="EMBL/GenBank/DDBJ databases">
        <authorList>
            <person name="Meier V. D."/>
            <person name="Meier V D."/>
        </authorList>
    </citation>
    <scope>NUCLEOTIDE SEQUENCE</scope>
    <source>
        <strain evidence="9">HLG_WM_MAG_07</strain>
    </source>
</reference>
<dbReference type="GO" id="GO:0004781">
    <property type="term" value="F:sulfate adenylyltransferase (ATP) activity"/>
    <property type="evidence" value="ECO:0007669"/>
    <property type="project" value="TreeGrafter"/>
</dbReference>
<dbReference type="NCBIfam" id="NF003013">
    <property type="entry name" value="PRK03846.1"/>
    <property type="match status" value="1"/>
</dbReference>
<evidence type="ECO:0000256" key="1">
    <source>
        <dbReference type="ARBA" id="ARBA00001823"/>
    </source>
</evidence>
<dbReference type="Gene3D" id="3.40.50.300">
    <property type="entry name" value="P-loop containing nucleotide triphosphate hydrolases"/>
    <property type="match status" value="1"/>
</dbReference>
<dbReference type="HAMAP" id="MF_00065">
    <property type="entry name" value="Adenylyl_sulf_kinase"/>
    <property type="match status" value="1"/>
</dbReference>
<keyword evidence="5 7" id="KW-0547">Nucleotide-binding</keyword>
<dbReference type="CDD" id="cd02027">
    <property type="entry name" value="APSK"/>
    <property type="match status" value="1"/>
</dbReference>
<dbReference type="InterPro" id="IPR059117">
    <property type="entry name" value="APS_kinase_dom"/>
</dbReference>
<comment type="similarity">
    <text evidence="7">Belongs to the APS kinase family.</text>
</comment>
<dbReference type="PANTHER" id="PTHR42700">
    <property type="entry name" value="SULFATE ADENYLYLTRANSFERASE"/>
    <property type="match status" value="1"/>
</dbReference>
<dbReference type="InterPro" id="IPR014729">
    <property type="entry name" value="Rossmann-like_a/b/a_fold"/>
</dbReference>
<dbReference type="AlphaFoldDB" id="A0A6S6T0W7"/>
<protein>
    <recommendedName>
        <fullName evidence="3 7">Adenylyl-sulfate kinase</fullName>
        <ecNumber evidence="3 7">2.7.1.25</ecNumber>
    </recommendedName>
</protein>
<evidence type="ECO:0000256" key="5">
    <source>
        <dbReference type="ARBA" id="ARBA00022741"/>
    </source>
</evidence>
<comment type="pathway">
    <text evidence="2 7">Sulfur metabolism; hydrogen sulfide biosynthesis; sulfite from sulfate: step 2/3.</text>
</comment>
<dbReference type="InterPro" id="IPR027417">
    <property type="entry name" value="P-loop_NTPase"/>
</dbReference>
<dbReference type="GO" id="GO:0005524">
    <property type="term" value="F:ATP binding"/>
    <property type="evidence" value="ECO:0007669"/>
    <property type="project" value="UniProtKB-KW"/>
</dbReference>
<dbReference type="EC" id="2.7.1.25" evidence="3 7"/>
<gene>
    <name evidence="9" type="ORF">HELGO_WM38125</name>
</gene>
<feature type="domain" description="APS kinase" evidence="8">
    <location>
        <begin position="64"/>
        <end position="216"/>
    </location>
</feature>
<dbReference type="EMBL" id="CACVAY010000058">
    <property type="protein sequence ID" value="CAA6812972.1"/>
    <property type="molecule type" value="Genomic_DNA"/>
</dbReference>
<dbReference type="GO" id="GO:0005737">
    <property type="term" value="C:cytoplasm"/>
    <property type="evidence" value="ECO:0007669"/>
    <property type="project" value="TreeGrafter"/>
</dbReference>
<dbReference type="GO" id="GO:0019379">
    <property type="term" value="P:sulfate assimilation, phosphoadenylyl sulfate reduction by phosphoadenylyl-sulfate reductase (thioredoxin)"/>
    <property type="evidence" value="ECO:0007669"/>
    <property type="project" value="TreeGrafter"/>
</dbReference>